<dbReference type="EMBL" id="LR796975">
    <property type="protein sequence ID" value="CAB4179091.1"/>
    <property type="molecule type" value="Genomic_DNA"/>
</dbReference>
<reference evidence="4" key="1">
    <citation type="submission" date="2020-05" db="EMBL/GenBank/DDBJ databases">
        <authorList>
            <person name="Chiriac C."/>
            <person name="Salcher M."/>
            <person name="Ghai R."/>
            <person name="Kavagutti S V."/>
        </authorList>
    </citation>
    <scope>NUCLEOTIDE SEQUENCE</scope>
</reference>
<proteinExistence type="predicted"/>
<name>A0A6J5PW10_9CAUD</name>
<dbReference type="EMBL" id="LR796903">
    <property type="protein sequence ID" value="CAB4173591.1"/>
    <property type="molecule type" value="Genomic_DNA"/>
</dbReference>
<accession>A0A6J5PW10</accession>
<evidence type="ECO:0000313" key="3">
    <source>
        <dbReference type="EMBL" id="CAB4167706.1"/>
    </source>
</evidence>
<evidence type="ECO:0000313" key="4">
    <source>
        <dbReference type="EMBL" id="CAB4173591.1"/>
    </source>
</evidence>
<evidence type="ECO:0000313" key="5">
    <source>
        <dbReference type="EMBL" id="CAB4179091.1"/>
    </source>
</evidence>
<protein>
    <submittedName>
        <fullName evidence="4">Uncharacterized protein</fullName>
    </submittedName>
</protein>
<sequence length="30" mass="3539">MNMPGDYNGDEDILEGEYRDLMDDKNDEDE</sequence>
<evidence type="ECO:0000313" key="6">
    <source>
        <dbReference type="EMBL" id="CAB4188335.1"/>
    </source>
</evidence>
<dbReference type="EMBL" id="LR797123">
    <property type="protein sequence ID" value="CAB4188335.1"/>
    <property type="molecule type" value="Genomic_DNA"/>
</dbReference>
<dbReference type="EMBL" id="LR797494">
    <property type="protein sequence ID" value="CAB4220503.1"/>
    <property type="molecule type" value="Genomic_DNA"/>
</dbReference>
<dbReference type="EMBL" id="LR796511">
    <property type="protein sequence ID" value="CAB4148624.1"/>
    <property type="molecule type" value="Genomic_DNA"/>
</dbReference>
<evidence type="ECO:0000256" key="1">
    <source>
        <dbReference type="SAM" id="MobiDB-lite"/>
    </source>
</evidence>
<feature type="region of interest" description="Disordered" evidence="1">
    <location>
        <begin position="1"/>
        <end position="30"/>
    </location>
</feature>
<organism evidence="4">
    <name type="scientific">uncultured Caudovirales phage</name>
    <dbReference type="NCBI Taxonomy" id="2100421"/>
    <lineage>
        <taxon>Viruses</taxon>
        <taxon>Duplodnaviria</taxon>
        <taxon>Heunggongvirae</taxon>
        <taxon>Uroviricota</taxon>
        <taxon>Caudoviricetes</taxon>
        <taxon>Peduoviridae</taxon>
        <taxon>Maltschvirus</taxon>
        <taxon>Maltschvirus maltsch</taxon>
    </lineage>
</organism>
<evidence type="ECO:0000313" key="2">
    <source>
        <dbReference type="EMBL" id="CAB4148624.1"/>
    </source>
</evidence>
<evidence type="ECO:0000313" key="7">
    <source>
        <dbReference type="EMBL" id="CAB4220503.1"/>
    </source>
</evidence>
<dbReference type="EMBL" id="LR796809">
    <property type="protein sequence ID" value="CAB4167706.1"/>
    <property type="molecule type" value="Genomic_DNA"/>
</dbReference>
<gene>
    <name evidence="5" type="ORF">UFOVP1026_29</name>
    <name evidence="6" type="ORF">UFOVP1180_13</name>
    <name evidence="7" type="ORF">UFOVP1629_43</name>
    <name evidence="2" type="ORF">UFOVP527_19</name>
    <name evidence="3" type="ORF">UFOVP855_42</name>
    <name evidence="4" type="ORF">UFOVP954_32</name>
</gene>